<evidence type="ECO:0000313" key="3">
    <source>
        <dbReference type="Proteomes" id="UP000315995"/>
    </source>
</evidence>
<accession>A0A5B8Y085</accession>
<accession>A0A4Y6PMT1</accession>
<evidence type="ECO:0000313" key="2">
    <source>
        <dbReference type="EMBL" id="QDG49337.1"/>
    </source>
</evidence>
<reference evidence="2 3" key="1">
    <citation type="submission" date="2019-06" db="EMBL/GenBank/DDBJ databases">
        <title>Persicimonas caeni gen. nov., sp. nov., a predatory bacterium isolated from solar saltern.</title>
        <authorList>
            <person name="Wang S."/>
        </authorList>
    </citation>
    <scope>NUCLEOTIDE SEQUENCE [LARGE SCALE GENOMIC DNA]</scope>
    <source>
        <strain evidence="2 3">YN101</strain>
    </source>
</reference>
<dbReference type="AlphaFoldDB" id="A0A4Y6PMT1"/>
<protein>
    <recommendedName>
        <fullName evidence="4">HEAT repeat domain-containing protein</fullName>
    </recommendedName>
</protein>
<evidence type="ECO:0008006" key="4">
    <source>
        <dbReference type="Google" id="ProtNLM"/>
    </source>
</evidence>
<dbReference type="EMBL" id="CP041186">
    <property type="protein sequence ID" value="QDG49337.1"/>
    <property type="molecule type" value="Genomic_DNA"/>
</dbReference>
<name>A0A4Y6PMT1_PERCE</name>
<sequence>MMTIQTKWLLAVAGVACVGGAGAWLYYAAPSTQSDAAVERAEHAHLVEGVRASGERARGCAFTPGVQLAYDLVSEDKADLDLSGLGVNVPVQAGTDLRATTRARLELRALSTDPEGSVLLGRFASIEADTIVEDAELRAPFLVRVGPDCGIDGFAHRKGMDAGYARVQQALVHELGWLWPADGKGSLGGRGANGSFVATVTQTQKNGEPALAQAITSFEPWTQGAGSVARVTDSHQLVVPGDVAWFESLEARASYEGAHSRVQHTTRATYADDDVTTLDDAPTAESAYVWADLLPQMIPLQERQPPSKAELAALAEARKLTVDQAVDQYVARATSDEVGIKDTWPPLRTFLEAKPEAANAVIDKMKRGELPAEATMGAYIALGNARTPQAKAALEGVMRDENAPTIERSRAVLALIDRSDVGVELASYLSGRSNALASGKTKGERVMARQSLLALGAMSGRKPHDQDIKQAALSQIATLLEEVRGKSAAYQRPVFGALANVGEPDSLRLVAHIPEHADPRVREVAAIVFRRMPPAATADFTARWLAKETDANVLRKLWHTVELQTFDAREMTSREVLEYAVRDLRKKPGPITRKSLIRLLGRAKAQMENDELGIEDAFAELLPYEFEQKTGLHRMMHEHIEPERRDQIYLEVAQRLNAHSSEAGPTGDKTTPGDIPLPAFDSGAGETAR</sequence>
<organism evidence="2 3">
    <name type="scientific">Persicimonas caeni</name>
    <dbReference type="NCBI Taxonomy" id="2292766"/>
    <lineage>
        <taxon>Bacteria</taxon>
        <taxon>Deltaproteobacteria</taxon>
        <taxon>Bradymonadales</taxon>
        <taxon>Bradymonadaceae</taxon>
        <taxon>Persicimonas</taxon>
    </lineage>
</organism>
<dbReference type="Proteomes" id="UP000315995">
    <property type="component" value="Chromosome"/>
</dbReference>
<proteinExistence type="predicted"/>
<keyword evidence="3" id="KW-1185">Reference proteome</keyword>
<dbReference type="RefSeq" id="WP_141195836.1">
    <property type="nucleotide sequence ID" value="NZ_CP041186.1"/>
</dbReference>
<gene>
    <name evidence="2" type="ORF">FIV42_00875</name>
</gene>
<feature type="region of interest" description="Disordered" evidence="1">
    <location>
        <begin position="659"/>
        <end position="689"/>
    </location>
</feature>
<dbReference type="SUPFAM" id="SSF48431">
    <property type="entry name" value="Lipovitellin-phosvitin complex, superhelical domain"/>
    <property type="match status" value="1"/>
</dbReference>
<evidence type="ECO:0000256" key="1">
    <source>
        <dbReference type="SAM" id="MobiDB-lite"/>
    </source>
</evidence>
<dbReference type="InterPro" id="IPR011030">
    <property type="entry name" value="Lipovitellin_superhlx_dom"/>
</dbReference>